<evidence type="ECO:0000313" key="2">
    <source>
        <dbReference type="Proteomes" id="UP001500469"/>
    </source>
</evidence>
<sequence>MQKNQKRNLVDGLIIALFRKKTLILLFSTAFKPDIHLKVKKKYNSILVEAIQTGPLGLFQYIPKKTLELNPNTKIV</sequence>
<comment type="caution">
    <text evidence="1">The sequence shown here is derived from an EMBL/GenBank/DDBJ whole genome shotgun (WGS) entry which is preliminary data.</text>
</comment>
<dbReference type="EMBL" id="BAAAFI010000012">
    <property type="protein sequence ID" value="GAA0879402.1"/>
    <property type="molecule type" value="Genomic_DNA"/>
</dbReference>
<gene>
    <name evidence="1" type="ORF">GCM10009119_23700</name>
</gene>
<proteinExistence type="predicted"/>
<name>A0ABN1N0U6_9BACT</name>
<keyword evidence="2" id="KW-1185">Reference proteome</keyword>
<reference evidence="1 2" key="1">
    <citation type="journal article" date="2019" name="Int. J. Syst. Evol. Microbiol.">
        <title>The Global Catalogue of Microorganisms (GCM) 10K type strain sequencing project: providing services to taxonomists for standard genome sequencing and annotation.</title>
        <authorList>
            <consortium name="The Broad Institute Genomics Platform"/>
            <consortium name="The Broad Institute Genome Sequencing Center for Infectious Disease"/>
            <person name="Wu L."/>
            <person name="Ma J."/>
        </authorList>
    </citation>
    <scope>NUCLEOTIDE SEQUENCE [LARGE SCALE GENOMIC DNA]</scope>
    <source>
        <strain evidence="1 2">JCM 16112</strain>
    </source>
</reference>
<dbReference type="RefSeq" id="WP_343851770.1">
    <property type="nucleotide sequence ID" value="NZ_BAAAFI010000012.1"/>
</dbReference>
<evidence type="ECO:0000313" key="1">
    <source>
        <dbReference type="EMBL" id="GAA0879402.1"/>
    </source>
</evidence>
<organism evidence="1 2">
    <name type="scientific">Algoriphagus jejuensis</name>
    <dbReference type="NCBI Taxonomy" id="419934"/>
    <lineage>
        <taxon>Bacteria</taxon>
        <taxon>Pseudomonadati</taxon>
        <taxon>Bacteroidota</taxon>
        <taxon>Cytophagia</taxon>
        <taxon>Cytophagales</taxon>
        <taxon>Cyclobacteriaceae</taxon>
        <taxon>Algoriphagus</taxon>
    </lineage>
</organism>
<protein>
    <submittedName>
        <fullName evidence="1">Uncharacterized protein</fullName>
    </submittedName>
</protein>
<accession>A0ABN1N0U6</accession>
<dbReference type="Proteomes" id="UP001500469">
    <property type="component" value="Unassembled WGS sequence"/>
</dbReference>